<evidence type="ECO:0000256" key="3">
    <source>
        <dbReference type="ARBA" id="ARBA00023125"/>
    </source>
</evidence>
<reference evidence="7" key="1">
    <citation type="submission" date="2018-11" db="EMBL/GenBank/DDBJ databases">
        <authorList>
            <person name="Grassa J C."/>
        </authorList>
    </citation>
    <scope>NUCLEOTIDE SEQUENCE [LARGE SCALE GENOMIC DNA]</scope>
</reference>
<evidence type="ECO:0000313" key="7">
    <source>
        <dbReference type="EnsemblPlants" id="cds.evm.model.03.1149"/>
    </source>
</evidence>
<dbReference type="GO" id="GO:0003700">
    <property type="term" value="F:DNA-binding transcription factor activity"/>
    <property type="evidence" value="ECO:0007669"/>
    <property type="project" value="InterPro"/>
</dbReference>
<evidence type="ECO:0000256" key="4">
    <source>
        <dbReference type="ARBA" id="ARBA00023163"/>
    </source>
</evidence>
<dbReference type="EMBL" id="UZAU01000286">
    <property type="status" value="NOT_ANNOTATED_CDS"/>
    <property type="molecule type" value="Genomic_DNA"/>
</dbReference>
<reference evidence="7" key="2">
    <citation type="submission" date="2021-03" db="UniProtKB">
        <authorList>
            <consortium name="EnsemblPlants"/>
        </authorList>
    </citation>
    <scope>IDENTIFICATION</scope>
</reference>
<dbReference type="EnsemblPlants" id="evm.model.03.1149">
    <property type="protein sequence ID" value="cds.evm.model.03.1149"/>
    <property type="gene ID" value="evm.TU.03.1149"/>
</dbReference>
<dbReference type="InterPro" id="IPR017887">
    <property type="entry name" value="TF_TCP_subgr"/>
</dbReference>
<organism evidence="7 8">
    <name type="scientific">Cannabis sativa</name>
    <name type="common">Hemp</name>
    <name type="synonym">Marijuana</name>
    <dbReference type="NCBI Taxonomy" id="3483"/>
    <lineage>
        <taxon>Eukaryota</taxon>
        <taxon>Viridiplantae</taxon>
        <taxon>Streptophyta</taxon>
        <taxon>Embryophyta</taxon>
        <taxon>Tracheophyta</taxon>
        <taxon>Spermatophyta</taxon>
        <taxon>Magnoliopsida</taxon>
        <taxon>eudicotyledons</taxon>
        <taxon>Gunneridae</taxon>
        <taxon>Pentapetalae</taxon>
        <taxon>rosids</taxon>
        <taxon>fabids</taxon>
        <taxon>Rosales</taxon>
        <taxon>Cannabaceae</taxon>
        <taxon>Cannabis</taxon>
    </lineage>
</organism>
<dbReference type="GO" id="GO:2000032">
    <property type="term" value="P:regulation of secondary shoot formation"/>
    <property type="evidence" value="ECO:0007669"/>
    <property type="project" value="TreeGrafter"/>
</dbReference>
<name>A0A803P456_CANSA</name>
<evidence type="ECO:0000313" key="8">
    <source>
        <dbReference type="Proteomes" id="UP000596661"/>
    </source>
</evidence>
<keyword evidence="3" id="KW-0238">DNA-binding</keyword>
<feature type="domain" description="TCP" evidence="6">
    <location>
        <begin position="4"/>
        <end position="64"/>
    </location>
</feature>
<sequence>MTAKKDRHSKIMMSAGKRPRHRRMRLSLDVARQFFDLQDMLGYERASKTVEWLLIQARLEIKKLARKTSTTTTLAAGLEKIANSSTNSGTNSDCEVVSGLDEVAVVDHGDTSKSLVNKETKKRQIHMRGKRALLAAVVDHHCQHGNNQDLISHGLRTSWSLETGEEESGTHSGQNINSFEGLVLQANYHEFEEPLTTWHHNGHQEQYRNTCTPAALPNLADECSFLNVGKCYWSSSPIFNYLQTTATSESTGSIPQEVSFTTLSYS</sequence>
<proteinExistence type="predicted"/>
<dbReference type="AlphaFoldDB" id="A0A803P456"/>
<dbReference type="PANTHER" id="PTHR31072:SF226">
    <property type="entry name" value="TRANSCRIPTION FACTOR TCP18"/>
    <property type="match status" value="1"/>
</dbReference>
<accession>A0A803P456</accession>
<keyword evidence="5" id="KW-0539">Nucleus</keyword>
<dbReference type="GO" id="GO:0043565">
    <property type="term" value="F:sequence-specific DNA binding"/>
    <property type="evidence" value="ECO:0007669"/>
    <property type="project" value="TreeGrafter"/>
</dbReference>
<evidence type="ECO:0000259" key="6">
    <source>
        <dbReference type="PROSITE" id="PS51369"/>
    </source>
</evidence>
<dbReference type="Pfam" id="PF03634">
    <property type="entry name" value="TCP"/>
    <property type="match status" value="1"/>
</dbReference>
<dbReference type="Gramene" id="evm.model.03.1149">
    <property type="protein sequence ID" value="cds.evm.model.03.1149"/>
    <property type="gene ID" value="evm.TU.03.1149"/>
</dbReference>
<dbReference type="PANTHER" id="PTHR31072">
    <property type="entry name" value="TRANSCRIPTION FACTOR TCP4-RELATED"/>
    <property type="match status" value="1"/>
</dbReference>
<keyword evidence="2" id="KW-0805">Transcription regulation</keyword>
<dbReference type="InterPro" id="IPR005333">
    <property type="entry name" value="Transcription_factor_TCP"/>
</dbReference>
<keyword evidence="4" id="KW-0804">Transcription</keyword>
<dbReference type="GO" id="GO:0005634">
    <property type="term" value="C:nucleus"/>
    <property type="evidence" value="ECO:0007669"/>
    <property type="project" value="UniProtKB-SubCell"/>
</dbReference>
<keyword evidence="8" id="KW-1185">Reference proteome</keyword>
<evidence type="ECO:0000256" key="1">
    <source>
        <dbReference type="ARBA" id="ARBA00004123"/>
    </source>
</evidence>
<evidence type="ECO:0000256" key="5">
    <source>
        <dbReference type="ARBA" id="ARBA00023242"/>
    </source>
</evidence>
<dbReference type="Proteomes" id="UP000596661">
    <property type="component" value="Chromosome 3"/>
</dbReference>
<evidence type="ECO:0000256" key="2">
    <source>
        <dbReference type="ARBA" id="ARBA00023015"/>
    </source>
</evidence>
<comment type="subcellular location">
    <subcellularLocation>
        <location evidence="1">Nucleus</location>
    </subcellularLocation>
</comment>
<dbReference type="PROSITE" id="PS51369">
    <property type="entry name" value="TCP"/>
    <property type="match status" value="1"/>
</dbReference>
<protein>
    <recommendedName>
        <fullName evidence="6">TCP domain-containing protein</fullName>
    </recommendedName>
</protein>